<dbReference type="Pfam" id="PF00080">
    <property type="entry name" value="Sod_Cu"/>
    <property type="match status" value="1"/>
</dbReference>
<keyword evidence="3" id="KW-1185">Reference proteome</keyword>
<dbReference type="PANTHER" id="PTHR10003">
    <property type="entry name" value="SUPEROXIDE DISMUTASE CU-ZN -RELATED"/>
    <property type="match status" value="1"/>
</dbReference>
<protein>
    <recommendedName>
        <fullName evidence="1">Superoxide dismutase copper/zinc binding domain-containing protein</fullName>
    </recommendedName>
</protein>
<feature type="domain" description="Superoxide dismutase copper/zinc binding" evidence="1">
    <location>
        <begin position="143"/>
        <end position="269"/>
    </location>
</feature>
<dbReference type="Gene3D" id="2.60.40.200">
    <property type="entry name" value="Superoxide dismutase, copper/zinc binding domain"/>
    <property type="match status" value="1"/>
</dbReference>
<dbReference type="InterPro" id="IPR024134">
    <property type="entry name" value="SOD_Cu/Zn_/chaperone"/>
</dbReference>
<dbReference type="RefSeq" id="XP_002780850.1">
    <property type="nucleotide sequence ID" value="XM_002780804.1"/>
</dbReference>
<dbReference type="InterPro" id="IPR036423">
    <property type="entry name" value="SOD-like_Cu/Zn_dom_sf"/>
</dbReference>
<sequence>MRGYIISNNHRSSSRFYLRADKQGLFELRSSGSSREAAVLNACHNVCQAINGCGRVGSRCQDELPPPHSCEDLYVERTNIDGDAKICSVRAGQCSSQDKQPLQCLDISPFDPETPPKYPIKAKSVLEPRGSGAPRRGARITRGIFYYTQHGPANTTITYEITGLDPHSSHGIHIHRTAEFRYNGCNSAGGTYNPYRYQHGAPDGHIRHLGTLGNVIADASGVAKGSFTSKIIKLEGAFSVLHRSTMVHAYPDDFRDEESSGPRLACGEILAEEKTITEGVFEASFLL</sequence>
<evidence type="ECO:0000313" key="2">
    <source>
        <dbReference type="EMBL" id="EER12645.1"/>
    </source>
</evidence>
<dbReference type="PRINTS" id="PR00068">
    <property type="entry name" value="CUZNDISMTASE"/>
</dbReference>
<proteinExistence type="predicted"/>
<dbReference type="EMBL" id="GG675975">
    <property type="protein sequence ID" value="EER12645.1"/>
    <property type="molecule type" value="Genomic_DNA"/>
</dbReference>
<dbReference type="AlphaFoldDB" id="C5KS64"/>
<dbReference type="Proteomes" id="UP000007800">
    <property type="component" value="Unassembled WGS sequence"/>
</dbReference>
<reference evidence="2 3" key="1">
    <citation type="submission" date="2008-07" db="EMBL/GenBank/DDBJ databases">
        <authorList>
            <person name="El-Sayed N."/>
            <person name="Caler E."/>
            <person name="Inman J."/>
            <person name="Amedeo P."/>
            <person name="Hass B."/>
            <person name="Wortman J."/>
        </authorList>
    </citation>
    <scope>NUCLEOTIDE SEQUENCE [LARGE SCALE GENOMIC DNA]</scope>
    <source>
        <strain evidence="3">ATCC 50983 / TXsc</strain>
    </source>
</reference>
<dbReference type="OrthoDB" id="427596at2759"/>
<gene>
    <name evidence="2" type="ORF">Pmar_PMAR002453</name>
</gene>
<dbReference type="GeneID" id="9058551"/>
<dbReference type="InParanoid" id="C5KS64"/>
<dbReference type="SUPFAM" id="SSF49329">
    <property type="entry name" value="Cu,Zn superoxide dismutase-like"/>
    <property type="match status" value="1"/>
</dbReference>
<organism evidence="3">
    <name type="scientific">Perkinsus marinus (strain ATCC 50983 / TXsc)</name>
    <dbReference type="NCBI Taxonomy" id="423536"/>
    <lineage>
        <taxon>Eukaryota</taxon>
        <taxon>Sar</taxon>
        <taxon>Alveolata</taxon>
        <taxon>Perkinsozoa</taxon>
        <taxon>Perkinsea</taxon>
        <taxon>Perkinsida</taxon>
        <taxon>Perkinsidae</taxon>
        <taxon>Perkinsus</taxon>
    </lineage>
</organism>
<dbReference type="GO" id="GO:0006801">
    <property type="term" value="P:superoxide metabolic process"/>
    <property type="evidence" value="ECO:0007669"/>
    <property type="project" value="InterPro"/>
</dbReference>
<evidence type="ECO:0000313" key="3">
    <source>
        <dbReference type="Proteomes" id="UP000007800"/>
    </source>
</evidence>
<dbReference type="GO" id="GO:0005507">
    <property type="term" value="F:copper ion binding"/>
    <property type="evidence" value="ECO:0007669"/>
    <property type="project" value="InterPro"/>
</dbReference>
<dbReference type="InterPro" id="IPR001424">
    <property type="entry name" value="SOD_Cu_Zn_dom"/>
</dbReference>
<accession>C5KS64</accession>
<dbReference type="CDD" id="cd00305">
    <property type="entry name" value="Cu-Zn_Superoxide_Dismutase"/>
    <property type="match status" value="1"/>
</dbReference>
<evidence type="ECO:0000259" key="1">
    <source>
        <dbReference type="Pfam" id="PF00080"/>
    </source>
</evidence>
<name>C5KS64_PERM5</name>